<organism evidence="1 2">
    <name type="scientific">Halomonas binhaiensis</name>
    <dbReference type="NCBI Taxonomy" id="2562282"/>
    <lineage>
        <taxon>Bacteria</taxon>
        <taxon>Pseudomonadati</taxon>
        <taxon>Pseudomonadota</taxon>
        <taxon>Gammaproteobacteria</taxon>
        <taxon>Oceanospirillales</taxon>
        <taxon>Halomonadaceae</taxon>
        <taxon>Halomonas</taxon>
    </lineage>
</organism>
<keyword evidence="2" id="KW-1185">Reference proteome</keyword>
<dbReference type="InterPro" id="IPR017162">
    <property type="entry name" value="UCP037266"/>
</dbReference>
<dbReference type="PIRSF" id="PIRSF037266">
    <property type="entry name" value="UCP037266"/>
    <property type="match status" value="1"/>
</dbReference>
<dbReference type="Pfam" id="PF09904">
    <property type="entry name" value="HTH_43"/>
    <property type="match status" value="1"/>
</dbReference>
<dbReference type="Proteomes" id="UP000324285">
    <property type="component" value="Chromosome"/>
</dbReference>
<name>A0A5C1NGG2_9GAMM</name>
<proteinExistence type="predicted"/>
<dbReference type="EMBL" id="CP038437">
    <property type="protein sequence ID" value="QEM81305.1"/>
    <property type="molecule type" value="Genomic_DNA"/>
</dbReference>
<evidence type="ECO:0000313" key="2">
    <source>
        <dbReference type="Proteomes" id="UP000324285"/>
    </source>
</evidence>
<dbReference type="InterPro" id="IPR036388">
    <property type="entry name" value="WH-like_DNA-bd_sf"/>
</dbReference>
<dbReference type="OrthoDB" id="5735527at2"/>
<dbReference type="Gene3D" id="1.10.10.10">
    <property type="entry name" value="Winged helix-like DNA-binding domain superfamily/Winged helix DNA-binding domain"/>
    <property type="match status" value="1"/>
</dbReference>
<protein>
    <submittedName>
        <fullName evidence="1">Winged helix-turn-helix domain-containing protein</fullName>
    </submittedName>
</protein>
<dbReference type="KEGG" id="hbh:E4T21_06965"/>
<reference evidence="1" key="1">
    <citation type="submission" date="2021-02" db="EMBL/GenBank/DDBJ databases">
        <title>Strain Y2R2, a novel species of the genus Halomonas.</title>
        <authorList>
            <person name="Huang H."/>
        </authorList>
    </citation>
    <scope>NUCLEOTIDE SEQUENCE</scope>
    <source>
        <strain evidence="1">Y2R2</strain>
    </source>
</reference>
<evidence type="ECO:0000313" key="1">
    <source>
        <dbReference type="EMBL" id="QEM81305.1"/>
    </source>
</evidence>
<dbReference type="AlphaFoldDB" id="A0A5C1NGG2"/>
<accession>A0A5C1NGG2</accession>
<dbReference type="RefSeq" id="WP_149284319.1">
    <property type="nucleotide sequence ID" value="NZ_CP038437.2"/>
</dbReference>
<sequence>MSSPSKTRTSFYRRLYVAHLIEQGIDTVPTLMAATGMPRRTAQDTLTALEELDICCRFIPEPGQRHNVGHYTVEDWGPITPEWVSANAEHLRKTLGYPSVRD</sequence>
<gene>
    <name evidence="1" type="ORF">E4T21_06965</name>
</gene>